<dbReference type="InterPro" id="IPR000719">
    <property type="entry name" value="Prot_kinase_dom"/>
</dbReference>
<sequence>LCKEALLWRQLNHKNLMPFIGIYQHMSRPALVSPWMDNKNLRFFLGNNSGLTPSERRTLICGVACGLDHLHGLPQPIVHGDLSGNNILISSDRRPQITDFGMTRVIESPSFSIQLSVQRGGGTPNYCAPERWPRREGDENIYVPATLESDVYSFAGICLEIFTNKCPWTGESRKNIVAYATAGITPLATREDEHFAAGMDNVFWDVMNRCWSREPTSRPAMTGVMQRLQNYHNDPSSTPSRSRLNRLHVFTFGDTWYL</sequence>
<gene>
    <name evidence="2" type="ORF">BD410DRAFT_728886</name>
</gene>
<accession>A0A4Y7PRZ1</accession>
<dbReference type="AlphaFoldDB" id="A0A4Y7PRZ1"/>
<protein>
    <submittedName>
        <fullName evidence="2">Kinase-like protein</fullName>
    </submittedName>
</protein>
<dbReference type="Pfam" id="PF07714">
    <property type="entry name" value="PK_Tyr_Ser-Thr"/>
    <property type="match status" value="1"/>
</dbReference>
<dbReference type="EMBL" id="ML170211">
    <property type="protein sequence ID" value="TDL18197.1"/>
    <property type="molecule type" value="Genomic_DNA"/>
</dbReference>
<dbReference type="GO" id="GO:0004674">
    <property type="term" value="F:protein serine/threonine kinase activity"/>
    <property type="evidence" value="ECO:0007669"/>
    <property type="project" value="TreeGrafter"/>
</dbReference>
<keyword evidence="2" id="KW-0418">Kinase</keyword>
<keyword evidence="3" id="KW-1185">Reference proteome</keyword>
<dbReference type="SUPFAM" id="SSF56112">
    <property type="entry name" value="Protein kinase-like (PK-like)"/>
    <property type="match status" value="1"/>
</dbReference>
<dbReference type="InterPro" id="IPR051681">
    <property type="entry name" value="Ser/Thr_Kinases-Pseudokinases"/>
</dbReference>
<dbReference type="PROSITE" id="PS50011">
    <property type="entry name" value="PROTEIN_KINASE_DOM"/>
    <property type="match status" value="1"/>
</dbReference>
<dbReference type="PIRSF" id="PIRSF000654">
    <property type="entry name" value="Integrin-linked_kinase"/>
    <property type="match status" value="1"/>
</dbReference>
<dbReference type="PANTHER" id="PTHR44329">
    <property type="entry name" value="SERINE/THREONINE-PROTEIN KINASE TNNI3K-RELATED"/>
    <property type="match status" value="1"/>
</dbReference>
<keyword evidence="2" id="KW-0808">Transferase</keyword>
<dbReference type="VEuPathDB" id="FungiDB:BD410DRAFT_728886"/>
<evidence type="ECO:0000259" key="1">
    <source>
        <dbReference type="PROSITE" id="PS50011"/>
    </source>
</evidence>
<organism evidence="2 3">
    <name type="scientific">Rickenella mellea</name>
    <dbReference type="NCBI Taxonomy" id="50990"/>
    <lineage>
        <taxon>Eukaryota</taxon>
        <taxon>Fungi</taxon>
        <taxon>Dikarya</taxon>
        <taxon>Basidiomycota</taxon>
        <taxon>Agaricomycotina</taxon>
        <taxon>Agaricomycetes</taxon>
        <taxon>Hymenochaetales</taxon>
        <taxon>Rickenellaceae</taxon>
        <taxon>Rickenella</taxon>
    </lineage>
</organism>
<dbReference type="InterPro" id="IPR008266">
    <property type="entry name" value="Tyr_kinase_AS"/>
</dbReference>
<dbReference type="InterPro" id="IPR011009">
    <property type="entry name" value="Kinase-like_dom_sf"/>
</dbReference>
<dbReference type="GO" id="GO:0005524">
    <property type="term" value="F:ATP binding"/>
    <property type="evidence" value="ECO:0007669"/>
    <property type="project" value="InterPro"/>
</dbReference>
<feature type="non-terminal residue" evidence="2">
    <location>
        <position position="1"/>
    </location>
</feature>
<dbReference type="OrthoDB" id="4062651at2759"/>
<name>A0A4Y7PRZ1_9AGAM</name>
<dbReference type="Proteomes" id="UP000294933">
    <property type="component" value="Unassembled WGS sequence"/>
</dbReference>
<proteinExistence type="predicted"/>
<dbReference type="Gene3D" id="1.10.510.10">
    <property type="entry name" value="Transferase(Phosphotransferase) domain 1"/>
    <property type="match status" value="1"/>
</dbReference>
<dbReference type="STRING" id="50990.A0A4Y7PRZ1"/>
<reference evidence="2 3" key="1">
    <citation type="submission" date="2018-06" db="EMBL/GenBank/DDBJ databases">
        <title>A transcriptomic atlas of mushroom development highlights an independent origin of complex multicellularity.</title>
        <authorList>
            <consortium name="DOE Joint Genome Institute"/>
            <person name="Krizsan K."/>
            <person name="Almasi E."/>
            <person name="Merenyi Z."/>
            <person name="Sahu N."/>
            <person name="Viragh M."/>
            <person name="Koszo T."/>
            <person name="Mondo S."/>
            <person name="Kiss B."/>
            <person name="Balint B."/>
            <person name="Kues U."/>
            <person name="Barry K."/>
            <person name="Hegedus J.C."/>
            <person name="Henrissat B."/>
            <person name="Johnson J."/>
            <person name="Lipzen A."/>
            <person name="Ohm R."/>
            <person name="Nagy I."/>
            <person name="Pangilinan J."/>
            <person name="Yan J."/>
            <person name="Xiong Y."/>
            <person name="Grigoriev I.V."/>
            <person name="Hibbett D.S."/>
            <person name="Nagy L.G."/>
        </authorList>
    </citation>
    <scope>NUCLEOTIDE SEQUENCE [LARGE SCALE GENOMIC DNA]</scope>
    <source>
        <strain evidence="2 3">SZMC22713</strain>
    </source>
</reference>
<dbReference type="PROSITE" id="PS00109">
    <property type="entry name" value="PROTEIN_KINASE_TYR"/>
    <property type="match status" value="1"/>
</dbReference>
<evidence type="ECO:0000313" key="3">
    <source>
        <dbReference type="Proteomes" id="UP000294933"/>
    </source>
</evidence>
<dbReference type="InterPro" id="IPR001245">
    <property type="entry name" value="Ser-Thr/Tyr_kinase_cat_dom"/>
</dbReference>
<feature type="domain" description="Protein kinase" evidence="1">
    <location>
        <begin position="1"/>
        <end position="232"/>
    </location>
</feature>
<evidence type="ECO:0000313" key="2">
    <source>
        <dbReference type="EMBL" id="TDL18197.1"/>
    </source>
</evidence>